<feature type="domain" description="VOC" evidence="1">
    <location>
        <begin position="1"/>
        <end position="106"/>
    </location>
</feature>
<keyword evidence="3" id="KW-1185">Reference proteome</keyword>
<gene>
    <name evidence="2" type="ORF">A3SI_14554</name>
</gene>
<dbReference type="PROSITE" id="PS51819">
    <property type="entry name" value="VOC"/>
    <property type="match status" value="1"/>
</dbReference>
<keyword evidence="2" id="KW-0560">Oxidoreductase</keyword>
<protein>
    <submittedName>
        <fullName evidence="2">Glyoxalase/bleomycin resistance protein/dioxygenase</fullName>
    </submittedName>
</protein>
<dbReference type="Gene3D" id="3.10.180.10">
    <property type="entry name" value="2,3-Dihydroxybiphenyl 1,2-Dioxygenase, domain 1"/>
    <property type="match status" value="1"/>
</dbReference>
<evidence type="ECO:0000259" key="1">
    <source>
        <dbReference type="PROSITE" id="PS51819"/>
    </source>
</evidence>
<comment type="caution">
    <text evidence="2">The sequence shown here is derived from an EMBL/GenBank/DDBJ whole genome shotgun (WGS) entry which is preliminary data.</text>
</comment>
<name>I5BZK4_9BACT</name>
<evidence type="ECO:0000313" key="3">
    <source>
        <dbReference type="Proteomes" id="UP000005551"/>
    </source>
</evidence>
<evidence type="ECO:0000313" key="2">
    <source>
        <dbReference type="EMBL" id="EIM75006.1"/>
    </source>
</evidence>
<keyword evidence="2" id="KW-0223">Dioxygenase</keyword>
<dbReference type="InterPro" id="IPR029068">
    <property type="entry name" value="Glyas_Bleomycin-R_OHBP_Dase"/>
</dbReference>
<dbReference type="InterPro" id="IPR037523">
    <property type="entry name" value="VOC_core"/>
</dbReference>
<organism evidence="2 3">
    <name type="scientific">Nitritalea halalkaliphila LW7</name>
    <dbReference type="NCBI Taxonomy" id="1189621"/>
    <lineage>
        <taxon>Bacteria</taxon>
        <taxon>Pseudomonadati</taxon>
        <taxon>Bacteroidota</taxon>
        <taxon>Cytophagia</taxon>
        <taxon>Cytophagales</taxon>
        <taxon>Cyclobacteriaceae</taxon>
        <taxon>Nitritalea</taxon>
    </lineage>
</organism>
<dbReference type="SUPFAM" id="SSF54593">
    <property type="entry name" value="Glyoxalase/Bleomycin resistance protein/Dihydroxybiphenyl dioxygenase"/>
    <property type="match status" value="1"/>
</dbReference>
<dbReference type="STRING" id="1189621.A3SI_14554"/>
<dbReference type="PATRIC" id="fig|1189621.3.peg.3031"/>
<feature type="non-terminal residue" evidence="2">
    <location>
        <position position="1"/>
    </location>
</feature>
<dbReference type="GO" id="GO:0051213">
    <property type="term" value="F:dioxygenase activity"/>
    <property type="evidence" value="ECO:0007669"/>
    <property type="project" value="UniProtKB-KW"/>
</dbReference>
<reference evidence="2 3" key="1">
    <citation type="submission" date="2012-05" db="EMBL/GenBank/DDBJ databases">
        <title>Genome sequence of Nitritalea halalkaliphila LW7.</title>
        <authorList>
            <person name="Jangir P.K."/>
            <person name="Singh A."/>
            <person name="Shivaji S."/>
            <person name="Sharma R."/>
        </authorList>
    </citation>
    <scope>NUCLEOTIDE SEQUENCE [LARGE SCALE GENOMIC DNA]</scope>
    <source>
        <strain evidence="2 3">LW7</strain>
    </source>
</reference>
<dbReference type="AlphaFoldDB" id="I5BZK4"/>
<accession>I5BZK4</accession>
<proteinExistence type="predicted"/>
<sequence>TVKASNPNPRKNERAFSPLLCKTTLELIERTDKKGIPLFRDRDWGDQGFIHLCFDINGMQALKARCAKFGHPFTVDSSDSFDMGKAAGHFAYCEDPDGTLIEFVETHKIPIFEKIGWYLNLQKRDPEKPLPRWLLHLLGLNKVKG</sequence>
<dbReference type="EMBL" id="AJYA01000036">
    <property type="protein sequence ID" value="EIM75006.1"/>
    <property type="molecule type" value="Genomic_DNA"/>
</dbReference>
<dbReference type="RefSeq" id="WP_009056156.1">
    <property type="nucleotide sequence ID" value="NZ_AJYA01000036.1"/>
</dbReference>
<dbReference type="Proteomes" id="UP000005551">
    <property type="component" value="Unassembled WGS sequence"/>
</dbReference>